<dbReference type="InterPro" id="IPR029154">
    <property type="entry name" value="HIBADH-like_NADP-bd"/>
</dbReference>
<evidence type="ECO:0000256" key="3">
    <source>
        <dbReference type="ARBA" id="ARBA00023027"/>
    </source>
</evidence>
<feature type="domain" description="3-hydroxyisobutyrate dehydrogenase-like NAD-binding" evidence="7">
    <location>
        <begin position="160"/>
        <end position="279"/>
    </location>
</feature>
<comment type="similarity">
    <text evidence="1">Belongs to the HIBADH-related family. NP60 subfamily.</text>
</comment>
<evidence type="ECO:0000259" key="7">
    <source>
        <dbReference type="Pfam" id="PF14833"/>
    </source>
</evidence>
<accession>A0A1S8BN96</accession>
<dbReference type="PANTHER" id="PTHR43580:SF8">
    <property type="entry name" value="6-PHOSPHOGLUCONATE DEHYDROGENASE NADP-BINDING DOMAIN-CONTAINING PROTEIN-RELATED"/>
    <property type="match status" value="1"/>
</dbReference>
<dbReference type="Gene3D" id="1.10.1040.10">
    <property type="entry name" value="N-(1-d-carboxylethyl)-l-norvaline Dehydrogenase, domain 2"/>
    <property type="match status" value="1"/>
</dbReference>
<name>A0A1S8BN96_9PEZI</name>
<feature type="region of interest" description="Disordered" evidence="5">
    <location>
        <begin position="1"/>
        <end position="21"/>
    </location>
</feature>
<dbReference type="STRING" id="420778.A0A1S8BN96"/>
<dbReference type="GO" id="GO:0050661">
    <property type="term" value="F:NADP binding"/>
    <property type="evidence" value="ECO:0007669"/>
    <property type="project" value="InterPro"/>
</dbReference>
<dbReference type="PANTHER" id="PTHR43580">
    <property type="entry name" value="OXIDOREDUCTASE GLYR1-RELATED"/>
    <property type="match status" value="1"/>
</dbReference>
<dbReference type="SUPFAM" id="SSF51735">
    <property type="entry name" value="NAD(P)-binding Rossmann-fold domains"/>
    <property type="match status" value="1"/>
</dbReference>
<evidence type="ECO:0000256" key="1">
    <source>
        <dbReference type="ARBA" id="ARBA00007598"/>
    </source>
</evidence>
<sequence length="304" mass="31801">MATNLQKHLHSTSSPPLHYTNRTMSRGASLSDLGAIPHPSAASLADSADVIFLSLADDAALAATVDALRLAFDLAGKVVVDTSTVHPAASAAAAARLAERGADFVAAPVFGASPVAAEGRLLFVVAGEDAVVEEAVVPYVVGVMGRAVLRVGEDVRMAGVMKTAGNFVTAGMMELISEAHVFAEKTGLGSEAMEALLEQQYGPLAFNMSKRLTTGAYMPAKGERPWSSLELALKDVGHGIKCAAESGTKLEVGEVALRHLQEAKQFSDTQGRPLDSSSMFGVLRQQAGLPFETNQVQQRDAGDK</sequence>
<organism evidence="8 9">
    <name type="scientific">Diplodia seriata</name>
    <dbReference type="NCBI Taxonomy" id="420778"/>
    <lineage>
        <taxon>Eukaryota</taxon>
        <taxon>Fungi</taxon>
        <taxon>Dikarya</taxon>
        <taxon>Ascomycota</taxon>
        <taxon>Pezizomycotina</taxon>
        <taxon>Dothideomycetes</taxon>
        <taxon>Dothideomycetes incertae sedis</taxon>
        <taxon>Botryosphaeriales</taxon>
        <taxon>Botryosphaeriaceae</taxon>
        <taxon>Diplodia</taxon>
    </lineage>
</organism>
<gene>
    <name evidence="8" type="ORF">BK809_0005439</name>
</gene>
<evidence type="ECO:0000313" key="8">
    <source>
        <dbReference type="EMBL" id="OMP88718.1"/>
    </source>
</evidence>
<keyword evidence="3" id="KW-0520">NAD</keyword>
<dbReference type="InterPro" id="IPR006115">
    <property type="entry name" value="6PGDH_NADP-bd"/>
</dbReference>
<dbReference type="Pfam" id="PF14833">
    <property type="entry name" value="NAD_binding_11"/>
    <property type="match status" value="1"/>
</dbReference>
<dbReference type="Gene3D" id="3.40.50.720">
    <property type="entry name" value="NAD(P)-binding Rossmann-like Domain"/>
    <property type="match status" value="1"/>
</dbReference>
<dbReference type="SUPFAM" id="SSF48179">
    <property type="entry name" value="6-phosphogluconate dehydrogenase C-terminal domain-like"/>
    <property type="match status" value="1"/>
</dbReference>
<comment type="caution">
    <text evidence="8">The sequence shown here is derived from an EMBL/GenBank/DDBJ whole genome shotgun (WGS) entry which is preliminary data.</text>
</comment>
<evidence type="ECO:0000256" key="2">
    <source>
        <dbReference type="ARBA" id="ARBA00023002"/>
    </source>
</evidence>
<keyword evidence="2" id="KW-0560">Oxidoreductase</keyword>
<dbReference type="PIRSF" id="PIRSF000103">
    <property type="entry name" value="HIBADH"/>
    <property type="match status" value="1"/>
</dbReference>
<dbReference type="InterPro" id="IPR015815">
    <property type="entry name" value="HIBADH-related"/>
</dbReference>
<proteinExistence type="inferred from homology"/>
<dbReference type="OrthoDB" id="435038at2759"/>
<dbReference type="AlphaFoldDB" id="A0A1S8BN96"/>
<dbReference type="GO" id="GO:0051287">
    <property type="term" value="F:NAD binding"/>
    <property type="evidence" value="ECO:0007669"/>
    <property type="project" value="InterPro"/>
</dbReference>
<feature type="active site" evidence="4">
    <location>
        <position position="162"/>
    </location>
</feature>
<dbReference type="InterPro" id="IPR008927">
    <property type="entry name" value="6-PGluconate_DH-like_C_sf"/>
</dbReference>
<dbReference type="Pfam" id="PF03446">
    <property type="entry name" value="NAD_binding_2"/>
    <property type="match status" value="1"/>
</dbReference>
<dbReference type="GO" id="GO:0016491">
    <property type="term" value="F:oxidoreductase activity"/>
    <property type="evidence" value="ECO:0007669"/>
    <property type="project" value="UniProtKB-KW"/>
</dbReference>
<protein>
    <submittedName>
        <fullName evidence="8">Putative oxidoreductase yfjR</fullName>
    </submittedName>
</protein>
<dbReference type="InterPro" id="IPR051265">
    <property type="entry name" value="HIBADH-related_NP60_sf"/>
</dbReference>
<evidence type="ECO:0000313" key="9">
    <source>
        <dbReference type="Proteomes" id="UP000190776"/>
    </source>
</evidence>
<dbReference type="EMBL" id="MSZU01000074">
    <property type="protein sequence ID" value="OMP88718.1"/>
    <property type="molecule type" value="Genomic_DNA"/>
</dbReference>
<evidence type="ECO:0000256" key="4">
    <source>
        <dbReference type="PIRSR" id="PIRSR000103-1"/>
    </source>
</evidence>
<evidence type="ECO:0000259" key="6">
    <source>
        <dbReference type="Pfam" id="PF03446"/>
    </source>
</evidence>
<dbReference type="Proteomes" id="UP000190776">
    <property type="component" value="Unassembled WGS sequence"/>
</dbReference>
<feature type="domain" description="6-phosphogluconate dehydrogenase NADP-binding" evidence="6">
    <location>
        <begin position="15"/>
        <end position="135"/>
    </location>
</feature>
<reference evidence="8 9" key="1">
    <citation type="submission" date="2017-01" db="EMBL/GenBank/DDBJ databases">
        <title>Draft genome sequence of Diplodia seriata F98.1, a fungal species involved in grapevine trunk diseases.</title>
        <authorList>
            <person name="Robert-Siegwald G."/>
            <person name="Vallet J."/>
            <person name="Abou-Mansour E."/>
            <person name="Xu J."/>
            <person name="Rey P."/>
            <person name="Bertsch C."/>
            <person name="Rego C."/>
            <person name="Larignon P."/>
            <person name="Fontaine F."/>
            <person name="Lebrun M.-H."/>
        </authorList>
    </citation>
    <scope>NUCLEOTIDE SEQUENCE [LARGE SCALE GENOMIC DNA]</scope>
    <source>
        <strain evidence="8 9">F98.1</strain>
    </source>
</reference>
<dbReference type="InterPro" id="IPR036291">
    <property type="entry name" value="NAD(P)-bd_dom_sf"/>
</dbReference>
<dbReference type="InterPro" id="IPR013328">
    <property type="entry name" value="6PGD_dom2"/>
</dbReference>
<evidence type="ECO:0000256" key="5">
    <source>
        <dbReference type="SAM" id="MobiDB-lite"/>
    </source>
</evidence>